<feature type="signal peptide" evidence="1">
    <location>
        <begin position="1"/>
        <end position="27"/>
    </location>
</feature>
<dbReference type="InterPro" id="IPR037050">
    <property type="entry name" value="DUF1254_sf"/>
</dbReference>
<dbReference type="Proteomes" id="UP000244898">
    <property type="component" value="Unassembled WGS sequence"/>
</dbReference>
<name>A0A2R8CGH7_9RHOB</name>
<evidence type="ECO:0000313" key="5">
    <source>
        <dbReference type="Proteomes" id="UP000244898"/>
    </source>
</evidence>
<feature type="domain" description="DUF1254" evidence="3">
    <location>
        <begin position="114"/>
        <end position="230"/>
    </location>
</feature>
<gene>
    <name evidence="4" type="ORF">TRM7615_05074</name>
</gene>
<keyword evidence="5" id="KW-1185">Reference proteome</keyword>
<feature type="chain" id="PRO_5015362509" description="DUF1254 domain-containing protein" evidence="1">
    <location>
        <begin position="28"/>
        <end position="507"/>
    </location>
</feature>
<organism evidence="4 5">
    <name type="scientific">Falsiruegeria mediterranea M17</name>
    <dbReference type="NCBI Taxonomy" id="1200281"/>
    <lineage>
        <taxon>Bacteria</taxon>
        <taxon>Pseudomonadati</taxon>
        <taxon>Pseudomonadota</taxon>
        <taxon>Alphaproteobacteria</taxon>
        <taxon>Rhodobacterales</taxon>
        <taxon>Roseobacteraceae</taxon>
        <taxon>Falsiruegeria</taxon>
    </lineage>
</organism>
<accession>A0A2R8CGH7</accession>
<dbReference type="SUPFAM" id="SSF160935">
    <property type="entry name" value="VPA0735-like"/>
    <property type="match status" value="1"/>
</dbReference>
<evidence type="ECO:0008006" key="6">
    <source>
        <dbReference type="Google" id="ProtNLM"/>
    </source>
</evidence>
<evidence type="ECO:0000256" key="1">
    <source>
        <dbReference type="SAM" id="SignalP"/>
    </source>
</evidence>
<dbReference type="Pfam" id="PF06742">
    <property type="entry name" value="DUF1214"/>
    <property type="match status" value="1"/>
</dbReference>
<dbReference type="Gene3D" id="2.60.40.1610">
    <property type="entry name" value="Domain of unknown function DUF1254"/>
    <property type="match status" value="1"/>
</dbReference>
<dbReference type="RefSeq" id="WP_207775285.1">
    <property type="nucleotide sequence ID" value="NZ_ONZG01000035.1"/>
</dbReference>
<dbReference type="PANTHER" id="PTHR36509">
    <property type="entry name" value="BLL3101 PROTEIN"/>
    <property type="match status" value="1"/>
</dbReference>
<dbReference type="Gene3D" id="2.60.120.600">
    <property type="entry name" value="Domain of unknown function DUF1214, C-terminal domain"/>
    <property type="match status" value="1"/>
</dbReference>
<dbReference type="Pfam" id="PF06863">
    <property type="entry name" value="DUF1254"/>
    <property type="match status" value="1"/>
</dbReference>
<dbReference type="InterPro" id="IPR037049">
    <property type="entry name" value="DUF1214_C_sf"/>
</dbReference>
<dbReference type="EMBL" id="ONZG01000035">
    <property type="protein sequence ID" value="SPJ31531.1"/>
    <property type="molecule type" value="Genomic_DNA"/>
</dbReference>
<keyword evidence="1" id="KW-0732">Signal</keyword>
<proteinExistence type="predicted"/>
<evidence type="ECO:0000259" key="2">
    <source>
        <dbReference type="Pfam" id="PF06742"/>
    </source>
</evidence>
<dbReference type="InterPro" id="IPR010621">
    <property type="entry name" value="DUF1214"/>
</dbReference>
<evidence type="ECO:0000259" key="3">
    <source>
        <dbReference type="Pfam" id="PF06863"/>
    </source>
</evidence>
<evidence type="ECO:0000313" key="4">
    <source>
        <dbReference type="EMBL" id="SPJ31531.1"/>
    </source>
</evidence>
<dbReference type="PANTHER" id="PTHR36509:SF3">
    <property type="entry name" value="SIGNAL PEPTIDE PROTEIN"/>
    <property type="match status" value="1"/>
</dbReference>
<protein>
    <recommendedName>
        <fullName evidence="6">DUF1254 domain-containing protein</fullName>
    </recommendedName>
</protein>
<sequence>MQHFIPHKVKLAALAAFITTLPHFVSADGPTYAAKVPEKLLTPDTVETERLGTLNFFDGLPTEETVGKLWDNLDFMRGVDAFLHGIPATSVHAFCKGLEDYGVEPFAAGITEELLDARSLMLTANTTTMYVLFCIDTKTGPVVVDVPPVTIGPIDDAYFRWVTDIGFTGPDQGRGGRYLFVPPEYEGELPENGAHIVHSSTYKHFVLMRAFVLDDGLEGTVKRMKDNFRMFPYSEIANPPEQKFVQLTGGQWNTIHGNDFSFYEELNAAVQYEPPNAFPPEIAGIFDSIGIRHGQPFEPDQRMRDILTEAGAVGNATARAMSFSPRDLGVYLFEGREWTTPYARLSHEFLQDDVRILSDRTFFHYMATGITPAMSNPRVGSGSVYGFTAKDADGVYLDGGKTYRIDLPTPVPAGDFWSITVYDNQHRSMLETDQKLAGIDSTVPEIEPNEDGSWTVWVGPQPPEGKEGNWVQTTPGKSWSSIIRLYSPGQEWFDKTWMPGDFVLVEE</sequence>
<dbReference type="Gene3D" id="1.10.3360.10">
    <property type="entry name" value="VPA0735-like domain"/>
    <property type="match status" value="1"/>
</dbReference>
<dbReference type="AlphaFoldDB" id="A0A2R8CGH7"/>
<reference evidence="5" key="1">
    <citation type="submission" date="2018-03" db="EMBL/GenBank/DDBJ databases">
        <authorList>
            <person name="Rodrigo-Torres L."/>
            <person name="Arahal R. D."/>
            <person name="Lucena T."/>
        </authorList>
    </citation>
    <scope>NUCLEOTIDE SEQUENCE [LARGE SCALE GENOMIC DNA]</scope>
    <source>
        <strain evidence="5">CECT 7615</strain>
    </source>
</reference>
<dbReference type="InterPro" id="IPR010679">
    <property type="entry name" value="DUF1254"/>
</dbReference>
<feature type="domain" description="DUF1214" evidence="2">
    <location>
        <begin position="383"/>
        <end position="489"/>
    </location>
</feature>